<proteinExistence type="predicted"/>
<evidence type="ECO:0000313" key="2">
    <source>
        <dbReference type="Ensembl" id="ENSCABP00000002232.1"/>
    </source>
</evidence>
<dbReference type="Ensembl" id="ENSCABT00000002410.1">
    <property type="protein sequence ID" value="ENSCABP00000002232.1"/>
    <property type="gene ID" value="ENSCABG00000001758.1"/>
</dbReference>
<evidence type="ECO:0000256" key="1">
    <source>
        <dbReference type="SAM" id="MobiDB-lite"/>
    </source>
</evidence>
<protein>
    <submittedName>
        <fullName evidence="2">Uncharacterized protein</fullName>
    </submittedName>
</protein>
<feature type="compositionally biased region" description="Polar residues" evidence="1">
    <location>
        <begin position="38"/>
        <end position="50"/>
    </location>
</feature>
<reference evidence="2" key="2">
    <citation type="submission" date="2025-09" db="UniProtKB">
        <authorList>
            <consortium name="Ensembl"/>
        </authorList>
    </citation>
    <scope>IDENTIFICATION</scope>
</reference>
<dbReference type="Proteomes" id="UP000694404">
    <property type="component" value="Unplaced"/>
</dbReference>
<accession>A0A8C0G5A8</accession>
<name>A0A8C0G5A8_CHEAB</name>
<sequence length="175" mass="18517">MPRGDWELPPTSYLSQSGSEARLSQPRSHLSRAAAKSRCTTSKSAASSNKEVAGAGTGDKDRGSLLLRKPAGPLSPAKDTGKSFFMVLAEWRLLACGLGYVPLNPVPDLLRSHRLLVTQLLPERPPVHVRVGSSHTRVHAPAMHRGVERSAAAAGGSARFYSARCAGPESPCAPS</sequence>
<dbReference type="GeneTree" id="ENSGT00990000212355"/>
<reference evidence="2" key="1">
    <citation type="submission" date="2025-08" db="UniProtKB">
        <authorList>
            <consortium name="Ensembl"/>
        </authorList>
    </citation>
    <scope>IDENTIFICATION</scope>
</reference>
<feature type="region of interest" description="Disordered" evidence="1">
    <location>
        <begin position="1"/>
        <end position="76"/>
    </location>
</feature>
<organism evidence="2 3">
    <name type="scientific">Chelonoidis abingdonii</name>
    <name type="common">Abingdon island giant tortoise</name>
    <name type="synonym">Testudo abingdonii</name>
    <dbReference type="NCBI Taxonomy" id="106734"/>
    <lineage>
        <taxon>Eukaryota</taxon>
        <taxon>Metazoa</taxon>
        <taxon>Chordata</taxon>
        <taxon>Craniata</taxon>
        <taxon>Vertebrata</taxon>
        <taxon>Euteleostomi</taxon>
        <taxon>Archelosauria</taxon>
        <taxon>Testudinata</taxon>
        <taxon>Testudines</taxon>
        <taxon>Cryptodira</taxon>
        <taxon>Durocryptodira</taxon>
        <taxon>Testudinoidea</taxon>
        <taxon>Testudinidae</taxon>
        <taxon>Chelonoidis</taxon>
    </lineage>
</organism>
<evidence type="ECO:0000313" key="3">
    <source>
        <dbReference type="Proteomes" id="UP000694404"/>
    </source>
</evidence>
<keyword evidence="3" id="KW-1185">Reference proteome</keyword>
<dbReference type="AlphaFoldDB" id="A0A8C0G5A8"/>